<feature type="compositionally biased region" description="Polar residues" evidence="1">
    <location>
        <begin position="63"/>
        <end position="77"/>
    </location>
</feature>
<feature type="region of interest" description="Disordered" evidence="1">
    <location>
        <begin position="1"/>
        <end position="77"/>
    </location>
</feature>
<protein>
    <submittedName>
        <fullName evidence="2">Uncharacterized protein</fullName>
    </submittedName>
</protein>
<dbReference type="AlphaFoldDB" id="A0AAN7UQZ8"/>
<gene>
    <name evidence="2" type="ORF">RRF57_007763</name>
</gene>
<dbReference type="Proteomes" id="UP001305414">
    <property type="component" value="Unassembled WGS sequence"/>
</dbReference>
<feature type="compositionally biased region" description="Polar residues" evidence="1">
    <location>
        <begin position="199"/>
        <end position="218"/>
    </location>
</feature>
<sequence>MALGESANAGRGLSEVGLYRDSSSLQEEQVDDVGSPATNFSNGDYDDVDTGSMHEQEDFAENGGSNTGELENSPPLNTEAQLEQISVHDEGPGELPEVFDNENEDDSVDDSANAVDNENHTSVSKQGICPLPLLYASPCTANSTCLCDNCYEVELHYLVTPSPGEVWPAPNTIIPSYNSNPKRLTLMANHIMSEDDATSESLAFQSQESNDHNQQPDVETSDTDQPKPLASKSAPVNPATDAPNSEHTSVTATLDGEDYNEGHDEIDYNSGEDENEDEDEDEEKIHIGIDGVDLQEQPLSRKSQEPVDDEITWESDDDEDKNETQGDSPKDTVQVSSISRKRSQADLDGLDDAGERTGMTLSHLIPDQPTDLEQNTSVFGLEILQPCRDPRFSDFLPLQFSLNTASTPRNRILLILRFQRVRATSDPTLPYRRLLRITNKISFAQLSRAWA</sequence>
<comment type="caution">
    <text evidence="2">The sequence shown here is derived from an EMBL/GenBank/DDBJ whole genome shotgun (WGS) entry which is preliminary data.</text>
</comment>
<reference evidence="2 3" key="1">
    <citation type="submission" date="2023-10" db="EMBL/GenBank/DDBJ databases">
        <title>Draft genome sequence of Xylaria bambusicola isolate GMP-LS, the root and basal stem rot pathogen of sugarcane in Indonesia.</title>
        <authorList>
            <person name="Selvaraj P."/>
            <person name="Muralishankar V."/>
            <person name="Muruganantham S."/>
            <person name="Sp S."/>
            <person name="Haryani S."/>
            <person name="Lau K.J.X."/>
            <person name="Naqvi N.I."/>
        </authorList>
    </citation>
    <scope>NUCLEOTIDE SEQUENCE [LARGE SCALE GENOMIC DNA]</scope>
    <source>
        <strain evidence="2">GMP-LS</strain>
    </source>
</reference>
<accession>A0AAN7UQZ8</accession>
<evidence type="ECO:0000313" key="2">
    <source>
        <dbReference type="EMBL" id="KAK5632049.1"/>
    </source>
</evidence>
<feature type="region of interest" description="Disordered" evidence="1">
    <location>
        <begin position="90"/>
        <end position="124"/>
    </location>
</feature>
<evidence type="ECO:0000313" key="3">
    <source>
        <dbReference type="Proteomes" id="UP001305414"/>
    </source>
</evidence>
<proteinExistence type="predicted"/>
<feature type="compositionally biased region" description="Polar residues" evidence="1">
    <location>
        <begin position="242"/>
        <end position="252"/>
    </location>
</feature>
<feature type="compositionally biased region" description="Acidic residues" evidence="1">
    <location>
        <begin position="97"/>
        <end position="109"/>
    </location>
</feature>
<evidence type="ECO:0000256" key="1">
    <source>
        <dbReference type="SAM" id="MobiDB-lite"/>
    </source>
</evidence>
<feature type="compositionally biased region" description="Acidic residues" evidence="1">
    <location>
        <begin position="306"/>
        <end position="321"/>
    </location>
</feature>
<dbReference type="EMBL" id="JAWHQM010000022">
    <property type="protein sequence ID" value="KAK5632049.1"/>
    <property type="molecule type" value="Genomic_DNA"/>
</dbReference>
<name>A0AAN7UQZ8_9PEZI</name>
<feature type="compositionally biased region" description="Acidic residues" evidence="1">
    <location>
        <begin position="270"/>
        <end position="282"/>
    </location>
</feature>
<keyword evidence="3" id="KW-1185">Reference proteome</keyword>
<feature type="region of interest" description="Disordered" evidence="1">
    <location>
        <begin position="195"/>
        <end position="355"/>
    </location>
</feature>
<organism evidence="2 3">
    <name type="scientific">Xylaria bambusicola</name>
    <dbReference type="NCBI Taxonomy" id="326684"/>
    <lineage>
        <taxon>Eukaryota</taxon>
        <taxon>Fungi</taxon>
        <taxon>Dikarya</taxon>
        <taxon>Ascomycota</taxon>
        <taxon>Pezizomycotina</taxon>
        <taxon>Sordariomycetes</taxon>
        <taxon>Xylariomycetidae</taxon>
        <taxon>Xylariales</taxon>
        <taxon>Xylariaceae</taxon>
        <taxon>Xylaria</taxon>
    </lineage>
</organism>